<reference evidence="6 7" key="1">
    <citation type="submission" date="2018-08" db="EMBL/GenBank/DDBJ databases">
        <title>Aphanomyces genome sequencing and annotation.</title>
        <authorList>
            <person name="Minardi D."/>
            <person name="Oidtmann B."/>
            <person name="Van Der Giezen M."/>
            <person name="Studholme D.J."/>
        </authorList>
    </citation>
    <scope>NUCLEOTIDE SEQUENCE [LARGE SCALE GENOMIC DNA]</scope>
    <source>
        <strain evidence="4 7">D2</strain>
        <strain evidence="5 9">FDL457</strain>
        <strain evidence="2 6">Kv</strain>
        <strain evidence="3 8">Si</strain>
    </source>
</reference>
<gene>
    <name evidence="5" type="ORF">DYB26_009947</name>
    <name evidence="4" type="ORF">DYB30_009997</name>
    <name evidence="3" type="ORF">DYB34_010799</name>
    <name evidence="2" type="ORF">DYB36_010591</name>
</gene>
<evidence type="ECO:0008006" key="10">
    <source>
        <dbReference type="Google" id="ProtNLM"/>
    </source>
</evidence>
<accession>A0A397BFL0</accession>
<evidence type="ECO:0000313" key="8">
    <source>
        <dbReference type="Proteomes" id="UP000283543"/>
    </source>
</evidence>
<dbReference type="VEuPathDB" id="FungiDB:H257_07754"/>
<evidence type="ECO:0000313" key="6">
    <source>
        <dbReference type="Proteomes" id="UP000265427"/>
    </source>
</evidence>
<dbReference type="Proteomes" id="UP000266643">
    <property type="component" value="Unassembled WGS sequence"/>
</dbReference>
<evidence type="ECO:0000313" key="2">
    <source>
        <dbReference type="EMBL" id="RHY19350.1"/>
    </source>
</evidence>
<keyword evidence="1" id="KW-0175">Coiled coil</keyword>
<dbReference type="Proteomes" id="UP000265427">
    <property type="component" value="Unassembled WGS sequence"/>
</dbReference>
<proteinExistence type="predicted"/>
<comment type="caution">
    <text evidence="2">The sequence shown here is derived from an EMBL/GenBank/DDBJ whole genome shotgun (WGS) entry which is preliminary data.</text>
</comment>
<evidence type="ECO:0000313" key="7">
    <source>
        <dbReference type="Proteomes" id="UP000266643"/>
    </source>
</evidence>
<evidence type="ECO:0000256" key="1">
    <source>
        <dbReference type="SAM" id="Coils"/>
    </source>
</evidence>
<dbReference type="Proteomes" id="UP000286510">
    <property type="component" value="Unassembled WGS sequence"/>
</dbReference>
<evidence type="ECO:0000313" key="3">
    <source>
        <dbReference type="EMBL" id="RHY40197.1"/>
    </source>
</evidence>
<dbReference type="EMBL" id="QUSZ01003202">
    <property type="protein sequence ID" value="RHY19350.1"/>
    <property type="molecule type" value="Genomic_DNA"/>
</dbReference>
<feature type="coiled-coil region" evidence="1">
    <location>
        <begin position="29"/>
        <end position="56"/>
    </location>
</feature>
<dbReference type="Proteomes" id="UP000283543">
    <property type="component" value="Unassembled WGS sequence"/>
</dbReference>
<dbReference type="EMBL" id="QUTF01013878">
    <property type="protein sequence ID" value="RHZ15632.1"/>
    <property type="molecule type" value="Genomic_DNA"/>
</dbReference>
<evidence type="ECO:0000313" key="5">
    <source>
        <dbReference type="EMBL" id="RHZ15632.1"/>
    </source>
</evidence>
<dbReference type="AlphaFoldDB" id="A0A397BFL0"/>
<name>A0A397BFL0_APHAT</name>
<protein>
    <recommendedName>
        <fullName evidence="10">START domain-containing protein</fullName>
    </recommendedName>
</protein>
<evidence type="ECO:0000313" key="9">
    <source>
        <dbReference type="Proteomes" id="UP000286510"/>
    </source>
</evidence>
<sequence>MTQECELLDDMEKRLKKRAYIRTFMKTYRKKEKRGHEQLKAQKVQLENEVRAMFLSTGRYVRTKTMLSWKDIASALATSKNEVLDTNQQLRAQVMSLHGIVQEMHHWVGIMRPLTVTSSWRNVSLPASPTSRSLAKDWISRQLLEQMNRVLTSQPFPADHAKYHDWDMIFSDDDSHFHIKQCSQFVWDVPIESVVTLYYRHTCSALWLDGHQPLGLQSLKEETDQTTLHQLISRAGEHVNLLSGISRGKDCCHIVLKQIQDDDSFALNGRRQRNRTAWLEIKRLSATKTQLRVYCETSQNFTNDGYTSVDVEAKRFSVDVNGLSDHMKRTTLRNTMVSRTNVALAMANDKMMKLLVQVDSSS</sequence>
<organism evidence="2 6">
    <name type="scientific">Aphanomyces astaci</name>
    <name type="common">Crayfish plague agent</name>
    <dbReference type="NCBI Taxonomy" id="112090"/>
    <lineage>
        <taxon>Eukaryota</taxon>
        <taxon>Sar</taxon>
        <taxon>Stramenopiles</taxon>
        <taxon>Oomycota</taxon>
        <taxon>Saprolegniomycetes</taxon>
        <taxon>Saprolegniales</taxon>
        <taxon>Verrucalvaceae</taxon>
        <taxon>Aphanomyces</taxon>
    </lineage>
</organism>
<evidence type="ECO:0000313" key="4">
    <source>
        <dbReference type="EMBL" id="RHY70897.1"/>
    </source>
</evidence>
<dbReference type="EMBL" id="QUTB01010131">
    <property type="protein sequence ID" value="RHY40197.1"/>
    <property type="molecule type" value="Genomic_DNA"/>
</dbReference>
<dbReference type="EMBL" id="QUTD01003889">
    <property type="protein sequence ID" value="RHY70897.1"/>
    <property type="molecule type" value="Genomic_DNA"/>
</dbReference>